<protein>
    <submittedName>
        <fullName evidence="1">Lactoylglutathione lyase</fullName>
        <ecNumber evidence="1">4.4.1.5</ecNumber>
    </submittedName>
</protein>
<evidence type="ECO:0000313" key="1">
    <source>
        <dbReference type="EMBL" id="KAJ2805256.1"/>
    </source>
</evidence>
<gene>
    <name evidence="1" type="primary">GLO1</name>
    <name evidence="1" type="ORF">H4R21_001327</name>
</gene>
<dbReference type="EC" id="4.4.1.5" evidence="1"/>
<organism evidence="1 2">
    <name type="scientific">Coemansia helicoidea</name>
    <dbReference type="NCBI Taxonomy" id="1286919"/>
    <lineage>
        <taxon>Eukaryota</taxon>
        <taxon>Fungi</taxon>
        <taxon>Fungi incertae sedis</taxon>
        <taxon>Zoopagomycota</taxon>
        <taxon>Kickxellomycotina</taxon>
        <taxon>Kickxellomycetes</taxon>
        <taxon>Kickxellales</taxon>
        <taxon>Kickxellaceae</taxon>
        <taxon>Coemansia</taxon>
    </lineage>
</organism>
<evidence type="ECO:0000313" key="2">
    <source>
        <dbReference type="Proteomes" id="UP001140087"/>
    </source>
</evidence>
<accession>A0ACC1LDB9</accession>
<keyword evidence="1" id="KW-0456">Lyase</keyword>
<proteinExistence type="predicted"/>
<sequence length="162" mass="18339">MRLTRQLFRMTTDVSKYRLNHVMYRIRDPKASVRFYSEALGMKLLDTMHSDEAKFSLYFFGYEDPATSSTARLARQGVLELTHNHGSENDAGFAYDTGNGDKGGYGHIAVTVDNLDAACERLDKLGVRFIKRPTEGRMRHIAFVADPDGYRVELLENPELAA</sequence>
<comment type="caution">
    <text evidence="1">The sequence shown here is derived from an EMBL/GenBank/DDBJ whole genome shotgun (WGS) entry which is preliminary data.</text>
</comment>
<dbReference type="EMBL" id="JANBUN010000263">
    <property type="protein sequence ID" value="KAJ2805256.1"/>
    <property type="molecule type" value="Genomic_DNA"/>
</dbReference>
<keyword evidence="2" id="KW-1185">Reference proteome</keyword>
<reference evidence="1" key="1">
    <citation type="submission" date="2022-07" db="EMBL/GenBank/DDBJ databases">
        <title>Phylogenomic reconstructions and comparative analyses of Kickxellomycotina fungi.</title>
        <authorList>
            <person name="Reynolds N.K."/>
            <person name="Stajich J.E."/>
            <person name="Barry K."/>
            <person name="Grigoriev I.V."/>
            <person name="Crous P."/>
            <person name="Smith M.E."/>
        </authorList>
    </citation>
    <scope>NUCLEOTIDE SEQUENCE</scope>
    <source>
        <strain evidence="1">BCRC 34780</strain>
    </source>
</reference>
<name>A0ACC1LDB9_9FUNG</name>
<dbReference type="Proteomes" id="UP001140087">
    <property type="component" value="Unassembled WGS sequence"/>
</dbReference>